<dbReference type="SMART" id="SM01321">
    <property type="entry name" value="Y1_Tnp"/>
    <property type="match status" value="1"/>
</dbReference>
<name>A0A4T0V0Y6_9NEIS</name>
<proteinExistence type="predicted"/>
<accession>A0A4T0V0Y6</accession>
<feature type="domain" description="Transposase IS200-like" evidence="1">
    <location>
        <begin position="9"/>
        <end position="132"/>
    </location>
</feature>
<evidence type="ECO:0000313" key="3">
    <source>
        <dbReference type="Proteomes" id="UP000308891"/>
    </source>
</evidence>
<dbReference type="SUPFAM" id="SSF143422">
    <property type="entry name" value="Transposase IS200-like"/>
    <property type="match status" value="1"/>
</dbReference>
<dbReference type="OrthoDB" id="9794403at2"/>
<dbReference type="AlphaFoldDB" id="A0A4T0V0Y6"/>
<protein>
    <submittedName>
        <fullName evidence="2">Transposase</fullName>
    </submittedName>
</protein>
<sequence length="166" mass="19692">MTAYRRWRVAGASYFFTVVLAERGSRLLVARIDALREAFACVMHERPFRIDAAVVLPDHLHCIWTLPSGDSDYPERWRRIKVAFTRRVPDLVPPSASRQEKGERGVWQRRYWEHLIRDEADWCHHVDYIHFNPVKHHLVARVRDWPYSSFHRFVAAGVYPADWPDT</sequence>
<dbReference type="InterPro" id="IPR002686">
    <property type="entry name" value="Transposase_17"/>
</dbReference>
<organism evidence="2 3">
    <name type="scientific">Crenobacter intestini</name>
    <dbReference type="NCBI Taxonomy" id="2563443"/>
    <lineage>
        <taxon>Bacteria</taxon>
        <taxon>Pseudomonadati</taxon>
        <taxon>Pseudomonadota</taxon>
        <taxon>Betaproteobacteria</taxon>
        <taxon>Neisseriales</taxon>
        <taxon>Neisseriaceae</taxon>
        <taxon>Crenobacter</taxon>
    </lineage>
</organism>
<reference evidence="2 3" key="1">
    <citation type="submission" date="2019-04" db="EMBL/GenBank/DDBJ databases">
        <title>Crenobacter sp. nov.</title>
        <authorList>
            <person name="Shi S."/>
        </authorList>
    </citation>
    <scope>NUCLEOTIDE SEQUENCE [LARGE SCALE GENOMIC DNA]</scope>
    <source>
        <strain evidence="2 3">GY 70310</strain>
    </source>
</reference>
<dbReference type="GO" id="GO:0004803">
    <property type="term" value="F:transposase activity"/>
    <property type="evidence" value="ECO:0007669"/>
    <property type="project" value="InterPro"/>
</dbReference>
<evidence type="ECO:0000313" key="2">
    <source>
        <dbReference type="EMBL" id="TIC84745.1"/>
    </source>
</evidence>
<dbReference type="Gene3D" id="3.30.70.1290">
    <property type="entry name" value="Transposase IS200-like"/>
    <property type="match status" value="1"/>
</dbReference>
<evidence type="ECO:0000259" key="1">
    <source>
        <dbReference type="SMART" id="SM01321"/>
    </source>
</evidence>
<gene>
    <name evidence="2" type="ORF">E5K04_06125</name>
</gene>
<keyword evidence="3" id="KW-1185">Reference proteome</keyword>
<dbReference type="Proteomes" id="UP000308891">
    <property type="component" value="Unassembled WGS sequence"/>
</dbReference>
<dbReference type="PANTHER" id="PTHR36966:SF1">
    <property type="entry name" value="REP-ASSOCIATED TYROSINE TRANSPOSASE"/>
    <property type="match status" value="1"/>
</dbReference>
<dbReference type="PANTHER" id="PTHR36966">
    <property type="entry name" value="REP-ASSOCIATED TYROSINE TRANSPOSASE"/>
    <property type="match status" value="1"/>
</dbReference>
<comment type="caution">
    <text evidence="2">The sequence shown here is derived from an EMBL/GenBank/DDBJ whole genome shotgun (WGS) entry which is preliminary data.</text>
</comment>
<dbReference type="InterPro" id="IPR052715">
    <property type="entry name" value="RAYT_transposase"/>
</dbReference>
<dbReference type="RefSeq" id="WP_136552016.1">
    <property type="nucleotide sequence ID" value="NZ_STGJ01000005.1"/>
</dbReference>
<dbReference type="EMBL" id="STGJ01000005">
    <property type="protein sequence ID" value="TIC84745.1"/>
    <property type="molecule type" value="Genomic_DNA"/>
</dbReference>
<dbReference type="InterPro" id="IPR036515">
    <property type="entry name" value="Transposase_17_sf"/>
</dbReference>
<dbReference type="GO" id="GO:0006313">
    <property type="term" value="P:DNA transposition"/>
    <property type="evidence" value="ECO:0007669"/>
    <property type="project" value="InterPro"/>
</dbReference>
<dbReference type="GO" id="GO:0043565">
    <property type="term" value="F:sequence-specific DNA binding"/>
    <property type="evidence" value="ECO:0007669"/>
    <property type="project" value="TreeGrafter"/>
</dbReference>
<dbReference type="NCBIfam" id="NF047646">
    <property type="entry name" value="REP_Tyr_transpos"/>
    <property type="match status" value="1"/>
</dbReference>